<evidence type="ECO:0000313" key="1">
    <source>
        <dbReference type="EMBL" id="CAB4654573.1"/>
    </source>
</evidence>
<gene>
    <name evidence="1" type="ORF">UFOPK2265_00373</name>
    <name evidence="2" type="ORF">UFOPK3255_00234</name>
</gene>
<dbReference type="InterPro" id="IPR008554">
    <property type="entry name" value="Glutaredoxin-like"/>
</dbReference>
<dbReference type="PANTHER" id="PTHR33558:SF1">
    <property type="entry name" value="GLUTAREDOXIN-LIKE PROTEIN C5ORF63 HOMOLOG"/>
    <property type="match status" value="1"/>
</dbReference>
<proteinExistence type="predicted"/>
<dbReference type="InterPro" id="IPR036249">
    <property type="entry name" value="Thioredoxin-like_sf"/>
</dbReference>
<organism evidence="1">
    <name type="scientific">freshwater metagenome</name>
    <dbReference type="NCBI Taxonomy" id="449393"/>
    <lineage>
        <taxon>unclassified sequences</taxon>
        <taxon>metagenomes</taxon>
        <taxon>ecological metagenomes</taxon>
    </lineage>
</organism>
<dbReference type="EMBL" id="CAEZWP010000010">
    <property type="protein sequence ID" value="CAB4654573.1"/>
    <property type="molecule type" value="Genomic_DNA"/>
</dbReference>
<protein>
    <submittedName>
        <fullName evidence="1">Unannotated protein</fullName>
    </submittedName>
</protein>
<evidence type="ECO:0000313" key="2">
    <source>
        <dbReference type="EMBL" id="CAB4840409.1"/>
    </source>
</evidence>
<dbReference type="EMBL" id="CAFAZY010000016">
    <property type="protein sequence ID" value="CAB4840409.1"/>
    <property type="molecule type" value="Genomic_DNA"/>
</dbReference>
<accession>A0A6J6L1H0</accession>
<dbReference type="AlphaFoldDB" id="A0A6J6L1H0"/>
<dbReference type="PANTHER" id="PTHR33558">
    <property type="entry name" value="GLUTAREDOXIN-LIKE PROTEIN C5ORF63 HOMOLOG"/>
    <property type="match status" value="1"/>
</dbReference>
<dbReference type="Gene3D" id="3.40.30.10">
    <property type="entry name" value="Glutaredoxin"/>
    <property type="match status" value="1"/>
</dbReference>
<dbReference type="InterPro" id="IPR052565">
    <property type="entry name" value="Glutaredoxin-like_YDR286C"/>
</dbReference>
<reference evidence="1" key="1">
    <citation type="submission" date="2020-05" db="EMBL/GenBank/DDBJ databases">
        <authorList>
            <person name="Chiriac C."/>
            <person name="Salcher M."/>
            <person name="Ghai R."/>
            <person name="Kavagutti S V."/>
        </authorList>
    </citation>
    <scope>NUCLEOTIDE SEQUENCE</scope>
</reference>
<dbReference type="SUPFAM" id="SSF52833">
    <property type="entry name" value="Thioredoxin-like"/>
    <property type="match status" value="1"/>
</dbReference>
<dbReference type="Pfam" id="PF05768">
    <property type="entry name" value="Glrx-like"/>
    <property type="match status" value="1"/>
</dbReference>
<sequence length="100" mass="11841">MVDSADSQFSKETDRVSACIVTVFTRHGCHLCEVAIETLESMKVELDFTIEKRYIDGDQELEKLYGEQVPVIQIDGEHHDFWRVDPERFRSCLERHRQRR</sequence>
<name>A0A6J6L1H0_9ZZZZ</name>